<keyword evidence="2" id="KW-0812">Transmembrane</keyword>
<accession>A0ABW1AQN6</accession>
<protein>
    <submittedName>
        <fullName evidence="4">Efflux transporter outer membrane subunit</fullName>
    </submittedName>
</protein>
<reference evidence="5" key="1">
    <citation type="journal article" date="2019" name="Int. J. Syst. Evol. Microbiol.">
        <title>The Global Catalogue of Microorganisms (GCM) 10K type strain sequencing project: providing services to taxonomists for standard genome sequencing and annotation.</title>
        <authorList>
            <consortium name="The Broad Institute Genomics Platform"/>
            <consortium name="The Broad Institute Genome Sequencing Center for Infectious Disease"/>
            <person name="Wu L."/>
            <person name="Ma J."/>
        </authorList>
    </citation>
    <scope>NUCLEOTIDE SEQUENCE [LARGE SCALE GENOMIC DNA]</scope>
    <source>
        <strain evidence="5">SHR3</strain>
    </source>
</reference>
<organism evidence="4 5">
    <name type="scientific">Thauera sinica</name>
    <dbReference type="NCBI Taxonomy" id="2665146"/>
    <lineage>
        <taxon>Bacteria</taxon>
        <taxon>Pseudomonadati</taxon>
        <taxon>Pseudomonadota</taxon>
        <taxon>Betaproteobacteria</taxon>
        <taxon>Rhodocyclales</taxon>
        <taxon>Zoogloeaceae</taxon>
        <taxon>Thauera</taxon>
    </lineage>
</organism>
<sequence length="479" mass="50087">MMSCDARQILPRLIPLAAALLVGCAAQAPVARPPGPELPAKWRHDAQSAPPAAKEPTRGWWRTFGSGELDALIRTAQARSHDVAVAAARVRQAEADARMAGAALLPIVTAEAQARREGRLGGNAGIDGKRHGAGVSASYEPDFHGRYRAGRDSARAILQATAFERDEVMLTVTTGVARAWLEAVALRERIDIGERNLHDAERLLALVESRARAGAATPLELARQRGLAAGQRRALLALRQQSEDAQTAVGVLLGQAGGIEIRTGSLSSLSAPPVHAGLPSELLSRRPDIARAEARLAAADADVAAARAAMLPSLTLVADLGSGGNRLRRLFDNPAYALAAGLAAPIFDGGRLAAGRDLALARREELLAAYRQAIVAAFAEAEVALDAAARLDGQIAAQAEVLAEAQQALALAESRYRAGAEALLGLLDAQRTVHAAQDEAVQLRQGRLQAAVDLFKAFGGGWRIESGHGGTEATSSPAS</sequence>
<dbReference type="NCBIfam" id="TIGR01845">
    <property type="entry name" value="outer_NodT"/>
    <property type="match status" value="1"/>
</dbReference>
<evidence type="ECO:0000256" key="3">
    <source>
        <dbReference type="SAM" id="MobiDB-lite"/>
    </source>
</evidence>
<dbReference type="Pfam" id="PF02321">
    <property type="entry name" value="OEP"/>
    <property type="match status" value="2"/>
</dbReference>
<evidence type="ECO:0000313" key="5">
    <source>
        <dbReference type="Proteomes" id="UP001595974"/>
    </source>
</evidence>
<comment type="subcellular location">
    <subcellularLocation>
        <location evidence="2">Cell membrane</location>
        <topology evidence="2">Lipid-anchor</topology>
    </subcellularLocation>
</comment>
<dbReference type="Gene3D" id="2.20.200.10">
    <property type="entry name" value="Outer membrane efflux proteins (OEP)"/>
    <property type="match status" value="1"/>
</dbReference>
<dbReference type="PANTHER" id="PTHR30203:SF33">
    <property type="entry name" value="BLR4455 PROTEIN"/>
    <property type="match status" value="1"/>
</dbReference>
<name>A0ABW1AQN6_9RHOO</name>
<dbReference type="InterPro" id="IPR010131">
    <property type="entry name" value="MdtP/NodT-like"/>
</dbReference>
<keyword evidence="2" id="KW-0472">Membrane</keyword>
<dbReference type="SUPFAM" id="SSF56954">
    <property type="entry name" value="Outer membrane efflux proteins (OEP)"/>
    <property type="match status" value="1"/>
</dbReference>
<evidence type="ECO:0000256" key="1">
    <source>
        <dbReference type="ARBA" id="ARBA00007613"/>
    </source>
</evidence>
<comment type="similarity">
    <text evidence="1 2">Belongs to the outer membrane factor (OMF) (TC 1.B.17) family.</text>
</comment>
<feature type="signal peptide" evidence="2">
    <location>
        <begin position="1"/>
        <end position="28"/>
    </location>
</feature>
<dbReference type="Gene3D" id="1.20.1600.10">
    <property type="entry name" value="Outer membrane efflux proteins (OEP)"/>
    <property type="match status" value="1"/>
</dbReference>
<keyword evidence="2" id="KW-0564">Palmitate</keyword>
<feature type="chain" id="PRO_5045008184" evidence="2">
    <location>
        <begin position="29"/>
        <end position="479"/>
    </location>
</feature>
<keyword evidence="2" id="KW-0449">Lipoprotein</keyword>
<dbReference type="InterPro" id="IPR003423">
    <property type="entry name" value="OMP_efflux"/>
</dbReference>
<comment type="caution">
    <text evidence="4">The sequence shown here is derived from an EMBL/GenBank/DDBJ whole genome shotgun (WGS) entry which is preliminary data.</text>
</comment>
<dbReference type="Proteomes" id="UP001595974">
    <property type="component" value="Unassembled WGS sequence"/>
</dbReference>
<evidence type="ECO:0000256" key="2">
    <source>
        <dbReference type="RuleBase" id="RU362097"/>
    </source>
</evidence>
<gene>
    <name evidence="4" type="ORF">ACFPTN_08810</name>
</gene>
<proteinExistence type="inferred from homology"/>
<dbReference type="EMBL" id="JBHSOG010000030">
    <property type="protein sequence ID" value="MFC5769474.1"/>
    <property type="molecule type" value="Genomic_DNA"/>
</dbReference>
<dbReference type="PANTHER" id="PTHR30203">
    <property type="entry name" value="OUTER MEMBRANE CATION EFFLUX PROTEIN"/>
    <property type="match status" value="1"/>
</dbReference>
<evidence type="ECO:0000313" key="4">
    <source>
        <dbReference type="EMBL" id="MFC5769474.1"/>
    </source>
</evidence>
<keyword evidence="2" id="KW-0732">Signal</keyword>
<feature type="region of interest" description="Disordered" evidence="3">
    <location>
        <begin position="35"/>
        <end position="60"/>
    </location>
</feature>
<keyword evidence="5" id="KW-1185">Reference proteome</keyword>
<dbReference type="PROSITE" id="PS51257">
    <property type="entry name" value="PROKAR_LIPOPROTEIN"/>
    <property type="match status" value="1"/>
</dbReference>
<dbReference type="RefSeq" id="WP_198363283.1">
    <property type="nucleotide sequence ID" value="NZ_JBHSOG010000030.1"/>
</dbReference>
<keyword evidence="2" id="KW-1134">Transmembrane beta strand</keyword>